<dbReference type="InterPro" id="IPR003439">
    <property type="entry name" value="ABC_transporter-like_ATP-bd"/>
</dbReference>
<evidence type="ECO:0000313" key="12">
    <source>
        <dbReference type="EMBL" id="SIQ78526.1"/>
    </source>
</evidence>
<dbReference type="AlphaFoldDB" id="A0A8G2CKK3"/>
<dbReference type="SUPFAM" id="SSF50331">
    <property type="entry name" value="MOP-like"/>
    <property type="match status" value="1"/>
</dbReference>
<keyword evidence="4" id="KW-0997">Cell inner membrane</keyword>
<keyword evidence="8" id="KW-0408">Iron</keyword>
<accession>A0A8G2CKK3</accession>
<keyword evidence="5" id="KW-0547">Nucleotide-binding</keyword>
<gene>
    <name evidence="12" type="ORF">SAMN05421828_10987</name>
</gene>
<dbReference type="RefSeq" id="WP_029311102.1">
    <property type="nucleotide sequence ID" value="NZ_FTNE01000009.1"/>
</dbReference>
<dbReference type="FunFam" id="3.40.50.300:FF:000425">
    <property type="entry name" value="Probable ABC transporter, ATP-binding subunit"/>
    <property type="match status" value="1"/>
</dbReference>
<dbReference type="CDD" id="cd03259">
    <property type="entry name" value="ABC_Carb_Solutes_like"/>
    <property type="match status" value="1"/>
</dbReference>
<evidence type="ECO:0000256" key="10">
    <source>
        <dbReference type="ARBA" id="ARBA00023136"/>
    </source>
</evidence>
<reference evidence="12 13" key="1">
    <citation type="submission" date="2017-01" db="EMBL/GenBank/DDBJ databases">
        <authorList>
            <person name="Varghese N."/>
            <person name="Submissions S."/>
        </authorList>
    </citation>
    <scope>NUCLEOTIDE SEQUENCE [LARGE SCALE GENOMIC DNA]</scope>
    <source>
        <strain evidence="12 13">ATCC 35905</strain>
    </source>
</reference>
<organism evidence="12 13">
    <name type="scientific">Acidiphilium rubrum</name>
    <dbReference type="NCBI Taxonomy" id="526"/>
    <lineage>
        <taxon>Bacteria</taxon>
        <taxon>Pseudomonadati</taxon>
        <taxon>Pseudomonadota</taxon>
        <taxon>Alphaproteobacteria</taxon>
        <taxon>Acetobacterales</taxon>
        <taxon>Acidocellaceae</taxon>
        <taxon>Acidiphilium</taxon>
    </lineage>
</organism>
<evidence type="ECO:0000256" key="5">
    <source>
        <dbReference type="ARBA" id="ARBA00022741"/>
    </source>
</evidence>
<protein>
    <submittedName>
        <fullName evidence="12">Iron(III) transport system ATP-binding protein</fullName>
    </submittedName>
</protein>
<dbReference type="Pfam" id="PF00005">
    <property type="entry name" value="ABC_tran"/>
    <property type="match status" value="1"/>
</dbReference>
<evidence type="ECO:0000256" key="8">
    <source>
        <dbReference type="ARBA" id="ARBA00023004"/>
    </source>
</evidence>
<dbReference type="GO" id="GO:0015408">
    <property type="term" value="F:ABC-type ferric iron transporter activity"/>
    <property type="evidence" value="ECO:0007669"/>
    <property type="project" value="InterPro"/>
</dbReference>
<dbReference type="InterPro" id="IPR015853">
    <property type="entry name" value="ABC_transpr_FbpC"/>
</dbReference>
<dbReference type="PANTHER" id="PTHR42781:SF5">
    <property type="entry name" value="PUTRESCINE TRANSPORT ATP-BINDING PROTEIN POTG"/>
    <property type="match status" value="1"/>
</dbReference>
<dbReference type="InterPro" id="IPR027417">
    <property type="entry name" value="P-loop_NTPase"/>
</dbReference>
<keyword evidence="7" id="KW-1278">Translocase</keyword>
<keyword evidence="6 12" id="KW-0067">ATP-binding</keyword>
<keyword evidence="10" id="KW-0472">Membrane</keyword>
<keyword evidence="3" id="KW-0410">Iron transport</keyword>
<evidence type="ECO:0000256" key="2">
    <source>
        <dbReference type="ARBA" id="ARBA00022475"/>
    </source>
</evidence>
<evidence type="ECO:0000256" key="7">
    <source>
        <dbReference type="ARBA" id="ARBA00022967"/>
    </source>
</evidence>
<keyword evidence="2" id="KW-1003">Cell membrane</keyword>
<dbReference type="InterPro" id="IPR008995">
    <property type="entry name" value="Mo/tungstate-bd_C_term_dom"/>
</dbReference>
<dbReference type="PANTHER" id="PTHR42781">
    <property type="entry name" value="SPERMIDINE/PUTRESCINE IMPORT ATP-BINDING PROTEIN POTA"/>
    <property type="match status" value="1"/>
</dbReference>
<proteinExistence type="predicted"/>
<keyword evidence="1" id="KW-0813">Transport</keyword>
<feature type="domain" description="ABC transporter" evidence="11">
    <location>
        <begin position="4"/>
        <end position="234"/>
    </location>
</feature>
<dbReference type="EMBL" id="FTNE01000009">
    <property type="protein sequence ID" value="SIQ78526.1"/>
    <property type="molecule type" value="Genomic_DNA"/>
</dbReference>
<evidence type="ECO:0000313" key="13">
    <source>
        <dbReference type="Proteomes" id="UP000186308"/>
    </source>
</evidence>
<dbReference type="Gene3D" id="3.40.50.300">
    <property type="entry name" value="P-loop containing nucleotide triphosphate hydrolases"/>
    <property type="match status" value="1"/>
</dbReference>
<dbReference type="PROSITE" id="PS00211">
    <property type="entry name" value="ABC_TRANSPORTER_1"/>
    <property type="match status" value="1"/>
</dbReference>
<name>A0A8G2CKK3_ACIRU</name>
<dbReference type="InterPro" id="IPR050093">
    <property type="entry name" value="ABC_SmlMolc_Importer"/>
</dbReference>
<dbReference type="GO" id="GO:0016887">
    <property type="term" value="F:ATP hydrolysis activity"/>
    <property type="evidence" value="ECO:0007669"/>
    <property type="project" value="InterPro"/>
</dbReference>
<dbReference type="GO" id="GO:0005524">
    <property type="term" value="F:ATP binding"/>
    <property type="evidence" value="ECO:0007669"/>
    <property type="project" value="UniProtKB-KW"/>
</dbReference>
<evidence type="ECO:0000256" key="3">
    <source>
        <dbReference type="ARBA" id="ARBA00022496"/>
    </source>
</evidence>
<dbReference type="GO" id="GO:0015697">
    <property type="term" value="P:quaternary ammonium group transport"/>
    <property type="evidence" value="ECO:0007669"/>
    <property type="project" value="UniProtKB-ARBA"/>
</dbReference>
<dbReference type="InterPro" id="IPR003593">
    <property type="entry name" value="AAA+_ATPase"/>
</dbReference>
<evidence type="ECO:0000259" key="11">
    <source>
        <dbReference type="PROSITE" id="PS50893"/>
    </source>
</evidence>
<evidence type="ECO:0000256" key="1">
    <source>
        <dbReference type="ARBA" id="ARBA00022448"/>
    </source>
</evidence>
<dbReference type="PROSITE" id="PS50893">
    <property type="entry name" value="ABC_TRANSPORTER_2"/>
    <property type="match status" value="1"/>
</dbReference>
<keyword evidence="9" id="KW-0406">Ion transport</keyword>
<dbReference type="GO" id="GO:0016020">
    <property type="term" value="C:membrane"/>
    <property type="evidence" value="ECO:0007669"/>
    <property type="project" value="InterPro"/>
</dbReference>
<dbReference type="OrthoDB" id="9802264at2"/>
<dbReference type="SUPFAM" id="SSF52540">
    <property type="entry name" value="P-loop containing nucleoside triphosphate hydrolases"/>
    <property type="match status" value="1"/>
</dbReference>
<evidence type="ECO:0000256" key="9">
    <source>
        <dbReference type="ARBA" id="ARBA00023065"/>
    </source>
</evidence>
<evidence type="ECO:0000256" key="4">
    <source>
        <dbReference type="ARBA" id="ARBA00022519"/>
    </source>
</evidence>
<keyword evidence="13" id="KW-1185">Reference proteome</keyword>
<sequence length="348" mass="36351">MASVDIAAISKTFGGTLVLDRASLSVASGMLLAILGASGSGKTTLLRLIAGFERADAGSITIDGVEVTGHCVHVPPERRRIGYLAQEGALFPHLSVAANIAFGLGHGNHTARVAELLDMVGLPAGFAKRSPHQLSGGEQQRVALARALATSPRLVLLDEPFSALDAARRQDVRQTVAAALKQARATAILVTHDQAEALSMGDQVAVLRNGVIVQHAAPAALYHRPADAGLARFVGEAVLIDGMADGMQATCVLGTLDLAAPMRGPVHLMIRPEQIDLVPQGMTGSTPARVGAAQYFGHDALIELHLADPAVPPVYARVFSHRLPPRDARRGLVVAGPVTGFPKVTVVR</sequence>
<dbReference type="SMART" id="SM00382">
    <property type="entry name" value="AAA"/>
    <property type="match status" value="1"/>
</dbReference>
<comment type="caution">
    <text evidence="12">The sequence shown here is derived from an EMBL/GenBank/DDBJ whole genome shotgun (WGS) entry which is preliminary data.</text>
</comment>
<dbReference type="InterPro" id="IPR017871">
    <property type="entry name" value="ABC_transporter-like_CS"/>
</dbReference>
<evidence type="ECO:0000256" key="6">
    <source>
        <dbReference type="ARBA" id="ARBA00022840"/>
    </source>
</evidence>
<dbReference type="Proteomes" id="UP000186308">
    <property type="component" value="Unassembled WGS sequence"/>
</dbReference>